<reference evidence="1" key="2">
    <citation type="submission" date="2024-06" db="EMBL/GenBank/DDBJ databases">
        <authorList>
            <person name="Plum-Jensen L.E."/>
            <person name="Schramm A."/>
            <person name="Marshall I.P.G."/>
        </authorList>
    </citation>
    <scope>NUCLEOTIDE SEQUENCE</scope>
    <source>
        <strain evidence="1">Rat1</strain>
    </source>
</reference>
<dbReference type="AlphaFoldDB" id="A0AAU8LTP5"/>
<proteinExistence type="predicted"/>
<accession>A0AAU8LTP5</accession>
<dbReference type="EMBL" id="CP159373">
    <property type="protein sequence ID" value="XCN72222.1"/>
    <property type="molecule type" value="Genomic_DNA"/>
</dbReference>
<sequence>MKIKFDFVSNSSSTSFVYISDKELSEEIFLEAAGVDGDGPVGELFRQMFYEINSAIEHYGEHITTKEAADSLAGTHEFTPEVIEKMKDAIEQEKNVITSKLSSDGSLAESLLCMTMFEIESDQFYINAYDNCW</sequence>
<protein>
    <submittedName>
        <fullName evidence="1">Uncharacterized protein</fullName>
    </submittedName>
</protein>
<evidence type="ECO:0000313" key="1">
    <source>
        <dbReference type="EMBL" id="XCN72222.1"/>
    </source>
</evidence>
<name>A0AAU8LTP5_9BACT</name>
<reference evidence="1" key="1">
    <citation type="journal article" date="2024" name="Syst. Appl. Microbiol.">
        <title>First single-strain enrichments of Electrothrix cable bacteria, description of E. aestuarii sp. nov. and E. rattekaaiensis sp. nov., and proposal of a cable bacteria taxonomy following the rules of the SeqCode.</title>
        <authorList>
            <person name="Plum-Jensen L.E."/>
            <person name="Schramm A."/>
            <person name="Marshall I.P.G."/>
        </authorList>
    </citation>
    <scope>NUCLEOTIDE SEQUENCE</scope>
    <source>
        <strain evidence="1">Rat1</strain>
    </source>
</reference>
<dbReference type="KEGG" id="eaj:Q3M24_18235"/>
<organism evidence="1">
    <name type="scientific">Candidatus Electrothrix aestuarii</name>
    <dbReference type="NCBI Taxonomy" id="3062594"/>
    <lineage>
        <taxon>Bacteria</taxon>
        <taxon>Pseudomonadati</taxon>
        <taxon>Thermodesulfobacteriota</taxon>
        <taxon>Desulfobulbia</taxon>
        <taxon>Desulfobulbales</taxon>
        <taxon>Desulfobulbaceae</taxon>
        <taxon>Candidatus Electrothrix</taxon>
    </lineage>
</organism>
<gene>
    <name evidence="1" type="ORF">Q3M24_18235</name>
</gene>